<evidence type="ECO:0000259" key="12">
    <source>
        <dbReference type="Pfam" id="PF13609"/>
    </source>
</evidence>
<dbReference type="AlphaFoldDB" id="A0A226XAU4"/>
<evidence type="ECO:0000256" key="4">
    <source>
        <dbReference type="ARBA" id="ARBA00022452"/>
    </source>
</evidence>
<feature type="domain" description="Porin" evidence="12">
    <location>
        <begin position="8"/>
        <end position="350"/>
    </location>
</feature>
<reference evidence="14" key="1">
    <citation type="submission" date="2017-01" db="EMBL/GenBank/DDBJ databases">
        <title>Genome Analysis of Deinococcus marmoris KOPRI26562.</title>
        <authorList>
            <person name="Kim J.H."/>
            <person name="Oh H.-M."/>
        </authorList>
    </citation>
    <scope>NUCLEOTIDE SEQUENCE [LARGE SCALE GENOMIC DNA]</scope>
    <source>
        <strain evidence="14">PAMC 26633</strain>
    </source>
</reference>
<evidence type="ECO:0000256" key="8">
    <source>
        <dbReference type="ARBA" id="ARBA00023114"/>
    </source>
</evidence>
<gene>
    <name evidence="13" type="ORF">BSU04_00550</name>
</gene>
<evidence type="ECO:0000256" key="3">
    <source>
        <dbReference type="ARBA" id="ARBA00022448"/>
    </source>
</evidence>
<dbReference type="CDD" id="cd00342">
    <property type="entry name" value="gram_neg_porins"/>
    <property type="match status" value="1"/>
</dbReference>
<feature type="signal peptide" evidence="11">
    <location>
        <begin position="1"/>
        <end position="20"/>
    </location>
</feature>
<evidence type="ECO:0000256" key="2">
    <source>
        <dbReference type="ARBA" id="ARBA00011233"/>
    </source>
</evidence>
<accession>A0A226XAU4</accession>
<protein>
    <submittedName>
        <fullName evidence="13">Outer membrane protein (Porin)</fullName>
    </submittedName>
</protein>
<dbReference type="InterPro" id="IPR023614">
    <property type="entry name" value="Porin_dom_sf"/>
</dbReference>
<dbReference type="Gene3D" id="2.40.160.10">
    <property type="entry name" value="Porin"/>
    <property type="match status" value="1"/>
</dbReference>
<proteinExistence type="predicted"/>
<sequence>MKKTLIVAAVAASFATAANAQSSVTLYGLIDAGFSYVNNEAAPNTAKGSAAAFRLSSGNLNGSRWGLRGTEDLGGGMKAIFTLESGFSMGNGQALQGQNGSASGTEFGRQAFAGISTAQFGTVTLGRQYDSVVDYLAPLTANGSWGGTYFSHPFDNDNTQNSFRVNNSVKYQSANYSGLTFGGLYGFSNQAGGFANNRAYSAGAQYANGPLKIAAAYLQLQNPGANNAGGAVTDNGAAATVLTKLVGASVETQRTYGAGASYAVGPLTVGGAWTQSRFQFVAGDSTARFNNYEVNARYALTPALALGAAYTYTDVKGYTTGPDNNGHEKFHQFGLQTDYALSKRTDIYAEGVVQLAKQGAEAQVYGTNANSVHGNQVVVTTGIRHRF</sequence>
<dbReference type="PANTHER" id="PTHR34501">
    <property type="entry name" value="PROTEIN YDDL-RELATED"/>
    <property type="match status" value="1"/>
</dbReference>
<dbReference type="GO" id="GO:0046930">
    <property type="term" value="C:pore complex"/>
    <property type="evidence" value="ECO:0007669"/>
    <property type="project" value="UniProtKB-KW"/>
</dbReference>
<dbReference type="RefSeq" id="WP_089158769.1">
    <property type="nucleotide sequence ID" value="NZ_MTHB01000011.1"/>
</dbReference>
<evidence type="ECO:0000313" key="14">
    <source>
        <dbReference type="Proteomes" id="UP000214720"/>
    </source>
</evidence>
<keyword evidence="10" id="KW-0998">Cell outer membrane</keyword>
<keyword evidence="6 11" id="KW-0732">Signal</keyword>
<dbReference type="InterPro" id="IPR050298">
    <property type="entry name" value="Gram-neg_bact_OMP"/>
</dbReference>
<keyword evidence="8" id="KW-0626">Porin</keyword>
<evidence type="ECO:0000256" key="6">
    <source>
        <dbReference type="ARBA" id="ARBA00022729"/>
    </source>
</evidence>
<comment type="caution">
    <text evidence="13">The sequence shown here is derived from an EMBL/GenBank/DDBJ whole genome shotgun (WGS) entry which is preliminary data.</text>
</comment>
<dbReference type="EMBL" id="MTHB01000011">
    <property type="protein sequence ID" value="OXC80606.1"/>
    <property type="molecule type" value="Genomic_DNA"/>
</dbReference>
<dbReference type="OrthoDB" id="8982743at2"/>
<evidence type="ECO:0000256" key="10">
    <source>
        <dbReference type="ARBA" id="ARBA00023237"/>
    </source>
</evidence>
<evidence type="ECO:0000256" key="7">
    <source>
        <dbReference type="ARBA" id="ARBA00023065"/>
    </source>
</evidence>
<evidence type="ECO:0000256" key="5">
    <source>
        <dbReference type="ARBA" id="ARBA00022692"/>
    </source>
</evidence>
<evidence type="ECO:0000313" key="13">
    <source>
        <dbReference type="EMBL" id="OXC80606.1"/>
    </source>
</evidence>
<keyword evidence="7" id="KW-0406">Ion transport</keyword>
<dbReference type="GO" id="GO:0015288">
    <property type="term" value="F:porin activity"/>
    <property type="evidence" value="ECO:0007669"/>
    <property type="project" value="UniProtKB-KW"/>
</dbReference>
<evidence type="ECO:0000256" key="11">
    <source>
        <dbReference type="SAM" id="SignalP"/>
    </source>
</evidence>
<dbReference type="PANTHER" id="PTHR34501:SF9">
    <property type="entry name" value="MAJOR OUTER MEMBRANE PROTEIN P.IA"/>
    <property type="match status" value="1"/>
</dbReference>
<organism evidence="13 14">
    <name type="scientific">Caballeronia sordidicola</name>
    <name type="common">Burkholderia sordidicola</name>
    <dbReference type="NCBI Taxonomy" id="196367"/>
    <lineage>
        <taxon>Bacteria</taxon>
        <taxon>Pseudomonadati</taxon>
        <taxon>Pseudomonadota</taxon>
        <taxon>Betaproteobacteria</taxon>
        <taxon>Burkholderiales</taxon>
        <taxon>Burkholderiaceae</taxon>
        <taxon>Caballeronia</taxon>
    </lineage>
</organism>
<dbReference type="GO" id="GO:0009279">
    <property type="term" value="C:cell outer membrane"/>
    <property type="evidence" value="ECO:0007669"/>
    <property type="project" value="UniProtKB-SubCell"/>
</dbReference>
<keyword evidence="4" id="KW-1134">Transmembrane beta strand</keyword>
<evidence type="ECO:0000256" key="9">
    <source>
        <dbReference type="ARBA" id="ARBA00023136"/>
    </source>
</evidence>
<dbReference type="GO" id="GO:0006811">
    <property type="term" value="P:monoatomic ion transport"/>
    <property type="evidence" value="ECO:0007669"/>
    <property type="project" value="UniProtKB-KW"/>
</dbReference>
<dbReference type="Pfam" id="PF13609">
    <property type="entry name" value="Porin_4"/>
    <property type="match status" value="1"/>
</dbReference>
<dbReference type="InterPro" id="IPR033900">
    <property type="entry name" value="Gram_neg_porin_domain"/>
</dbReference>
<keyword evidence="9" id="KW-0472">Membrane</keyword>
<dbReference type="SUPFAM" id="SSF56935">
    <property type="entry name" value="Porins"/>
    <property type="match status" value="1"/>
</dbReference>
<name>A0A226XAU4_CABSO</name>
<keyword evidence="5" id="KW-0812">Transmembrane</keyword>
<comment type="subunit">
    <text evidence="2">Homotrimer.</text>
</comment>
<dbReference type="Proteomes" id="UP000214720">
    <property type="component" value="Unassembled WGS sequence"/>
</dbReference>
<keyword evidence="3" id="KW-0813">Transport</keyword>
<evidence type="ECO:0000256" key="1">
    <source>
        <dbReference type="ARBA" id="ARBA00004571"/>
    </source>
</evidence>
<comment type="subcellular location">
    <subcellularLocation>
        <location evidence="1">Cell outer membrane</location>
        <topology evidence="1">Multi-pass membrane protein</topology>
    </subcellularLocation>
</comment>
<feature type="chain" id="PRO_5012127032" evidence="11">
    <location>
        <begin position="21"/>
        <end position="387"/>
    </location>
</feature>